<dbReference type="Gene3D" id="1.10.10.10">
    <property type="entry name" value="Winged helix-like DNA-binding domain superfamily/Winged helix DNA-binding domain"/>
    <property type="match status" value="1"/>
</dbReference>
<keyword evidence="3" id="KW-0804">Transcription</keyword>
<dbReference type="InterPro" id="IPR011663">
    <property type="entry name" value="UTRA"/>
</dbReference>
<dbReference type="SUPFAM" id="SSF64288">
    <property type="entry name" value="Chorismate lyase-like"/>
    <property type="match status" value="1"/>
</dbReference>
<dbReference type="GO" id="GO:0003700">
    <property type="term" value="F:DNA-binding transcription factor activity"/>
    <property type="evidence" value="ECO:0007669"/>
    <property type="project" value="InterPro"/>
</dbReference>
<dbReference type="InterPro" id="IPR050679">
    <property type="entry name" value="Bact_HTH_transcr_reg"/>
</dbReference>
<dbReference type="Pfam" id="PF07702">
    <property type="entry name" value="UTRA"/>
    <property type="match status" value="1"/>
</dbReference>
<evidence type="ECO:0000313" key="6">
    <source>
        <dbReference type="Proteomes" id="UP000461443"/>
    </source>
</evidence>
<organism evidence="5 6">
    <name type="scientific">Acerihabitans arboris</name>
    <dbReference type="NCBI Taxonomy" id="2691583"/>
    <lineage>
        <taxon>Bacteria</taxon>
        <taxon>Pseudomonadati</taxon>
        <taxon>Pseudomonadota</taxon>
        <taxon>Gammaproteobacteria</taxon>
        <taxon>Enterobacterales</taxon>
        <taxon>Pectobacteriaceae</taxon>
        <taxon>Acerihabitans</taxon>
    </lineage>
</organism>
<evidence type="ECO:0000313" key="5">
    <source>
        <dbReference type="EMBL" id="NDL61837.1"/>
    </source>
</evidence>
<dbReference type="InterPro" id="IPR028978">
    <property type="entry name" value="Chorismate_lyase_/UTRA_dom_sf"/>
</dbReference>
<feature type="domain" description="HTH gntR-type" evidence="4">
    <location>
        <begin position="14"/>
        <end position="82"/>
    </location>
</feature>
<dbReference type="Pfam" id="PF00392">
    <property type="entry name" value="GntR"/>
    <property type="match status" value="1"/>
</dbReference>
<dbReference type="RefSeq" id="WP_162364514.1">
    <property type="nucleotide sequence ID" value="NZ_WUBS01000002.1"/>
</dbReference>
<keyword evidence="1" id="KW-0805">Transcription regulation</keyword>
<gene>
    <name evidence="5" type="ORF">GRH90_03550</name>
</gene>
<name>A0A845SEP4_9GAMM</name>
<dbReference type="SMART" id="SM00866">
    <property type="entry name" value="UTRA"/>
    <property type="match status" value="1"/>
</dbReference>
<dbReference type="PANTHER" id="PTHR44846">
    <property type="entry name" value="MANNOSYL-D-GLYCERATE TRANSPORT/METABOLISM SYSTEM REPRESSOR MNGR-RELATED"/>
    <property type="match status" value="1"/>
</dbReference>
<dbReference type="InterPro" id="IPR000524">
    <property type="entry name" value="Tscrpt_reg_HTH_GntR"/>
</dbReference>
<dbReference type="PRINTS" id="PR00035">
    <property type="entry name" value="HTHGNTR"/>
</dbReference>
<keyword evidence="2" id="KW-0238">DNA-binding</keyword>
<dbReference type="CDD" id="cd07377">
    <property type="entry name" value="WHTH_GntR"/>
    <property type="match status" value="1"/>
</dbReference>
<accession>A0A845SEP4</accession>
<protein>
    <submittedName>
        <fullName evidence="5">UTRA domain-containing protein</fullName>
    </submittedName>
</protein>
<dbReference type="AlphaFoldDB" id="A0A845SEP4"/>
<evidence type="ECO:0000256" key="3">
    <source>
        <dbReference type="ARBA" id="ARBA00023163"/>
    </source>
</evidence>
<dbReference type="SUPFAM" id="SSF46785">
    <property type="entry name" value="Winged helix' DNA-binding domain"/>
    <property type="match status" value="1"/>
</dbReference>
<dbReference type="InterPro" id="IPR036390">
    <property type="entry name" value="WH_DNA-bd_sf"/>
</dbReference>
<dbReference type="GO" id="GO:0003677">
    <property type="term" value="F:DNA binding"/>
    <property type="evidence" value="ECO:0007669"/>
    <property type="project" value="UniProtKB-KW"/>
</dbReference>
<proteinExistence type="predicted"/>
<dbReference type="PROSITE" id="PS50949">
    <property type="entry name" value="HTH_GNTR"/>
    <property type="match status" value="1"/>
</dbReference>
<comment type="caution">
    <text evidence="5">The sequence shown here is derived from an EMBL/GenBank/DDBJ whole genome shotgun (WGS) entry which is preliminary data.</text>
</comment>
<evidence type="ECO:0000256" key="2">
    <source>
        <dbReference type="ARBA" id="ARBA00023125"/>
    </source>
</evidence>
<reference evidence="5 6" key="2">
    <citation type="submission" date="2020-02" db="EMBL/GenBank/DDBJ databases">
        <title>The new genus of Enterobacteriales.</title>
        <authorList>
            <person name="Kim I.S."/>
        </authorList>
    </citation>
    <scope>NUCLEOTIDE SEQUENCE [LARGE SCALE GENOMIC DNA]</scope>
    <source>
        <strain evidence="5 6">SAP-6</strain>
    </source>
</reference>
<dbReference type="Proteomes" id="UP000461443">
    <property type="component" value="Unassembled WGS sequence"/>
</dbReference>
<dbReference type="EMBL" id="WUBS01000002">
    <property type="protein sequence ID" value="NDL61837.1"/>
    <property type="molecule type" value="Genomic_DNA"/>
</dbReference>
<dbReference type="PANTHER" id="PTHR44846:SF1">
    <property type="entry name" value="MANNOSYL-D-GLYCERATE TRANSPORT_METABOLISM SYSTEM REPRESSOR MNGR-RELATED"/>
    <property type="match status" value="1"/>
</dbReference>
<dbReference type="InterPro" id="IPR036388">
    <property type="entry name" value="WH-like_DNA-bd_sf"/>
</dbReference>
<keyword evidence="6" id="KW-1185">Reference proteome</keyword>
<dbReference type="SMART" id="SM00345">
    <property type="entry name" value="HTH_GNTR"/>
    <property type="match status" value="1"/>
</dbReference>
<evidence type="ECO:0000256" key="1">
    <source>
        <dbReference type="ARBA" id="ARBA00023015"/>
    </source>
</evidence>
<dbReference type="GO" id="GO:0045892">
    <property type="term" value="P:negative regulation of DNA-templated transcription"/>
    <property type="evidence" value="ECO:0007669"/>
    <property type="project" value="TreeGrafter"/>
</dbReference>
<dbReference type="Gene3D" id="3.40.1410.10">
    <property type="entry name" value="Chorismate lyase-like"/>
    <property type="match status" value="1"/>
</dbReference>
<evidence type="ECO:0000259" key="4">
    <source>
        <dbReference type="PROSITE" id="PS50949"/>
    </source>
</evidence>
<sequence length="266" mass="29833">MDTQSHFPAARRPRKAYLAARRALLMLLETPEYNPGDQIPAERELAQTLDISRMTLRKILDELIGSGILARKGNRGTYLAGMAIERPLNEPLEHGISKIVELNGAVPSSRLIFFHQTTASARIARLLAIETGMPVIIIKRLRLADTRPFCLETSYLPRERVPGLCAEDMRQDASLNLLLAQRYQIVGTSDRGTIRVGVMTEEEQALLQAEAGTPALTYRGVIFDQHNRPNEYLVSINHPGRVAFKIATRHPLSMALERQEYDAEPE</sequence>
<reference evidence="5 6" key="1">
    <citation type="submission" date="2019-12" db="EMBL/GenBank/DDBJ databases">
        <authorList>
            <person name="Lee S.D."/>
        </authorList>
    </citation>
    <scope>NUCLEOTIDE SEQUENCE [LARGE SCALE GENOMIC DNA]</scope>
    <source>
        <strain evidence="5 6">SAP-6</strain>
    </source>
</reference>